<reference evidence="2" key="2">
    <citation type="submission" date="2018-05" db="EMBL/GenBank/DDBJ databases">
        <title>OmerRS3 (Oryza meridionalis Reference Sequence Version 3).</title>
        <authorList>
            <person name="Zhang J."/>
            <person name="Kudrna D."/>
            <person name="Lee S."/>
            <person name="Talag J."/>
            <person name="Welchert J."/>
            <person name="Wing R.A."/>
        </authorList>
    </citation>
    <scope>NUCLEOTIDE SEQUENCE [LARGE SCALE GENOMIC DNA]</scope>
    <source>
        <strain evidence="2">cv. OR44</strain>
    </source>
</reference>
<protein>
    <submittedName>
        <fullName evidence="2">Uncharacterized protein</fullName>
    </submittedName>
</protein>
<evidence type="ECO:0000313" key="3">
    <source>
        <dbReference type="Proteomes" id="UP000008021"/>
    </source>
</evidence>
<reference evidence="2" key="1">
    <citation type="submission" date="2015-04" db="UniProtKB">
        <authorList>
            <consortium name="EnsemblPlants"/>
        </authorList>
    </citation>
    <scope>IDENTIFICATION</scope>
</reference>
<dbReference type="EnsemblPlants" id="OMERI04G20700.1">
    <property type="protein sequence ID" value="OMERI04G20700.1"/>
    <property type="gene ID" value="OMERI04G20700"/>
</dbReference>
<dbReference type="Gramene" id="OMERI04G20700.1">
    <property type="protein sequence ID" value="OMERI04G20700.1"/>
    <property type="gene ID" value="OMERI04G20700"/>
</dbReference>
<feature type="region of interest" description="Disordered" evidence="1">
    <location>
        <begin position="22"/>
        <end position="45"/>
    </location>
</feature>
<name>A0A0E0DI89_9ORYZ</name>
<dbReference type="AlphaFoldDB" id="A0A0E0DI89"/>
<sequence>MATGRTRLTPSALALMAVQRQSAASRSATPDSSGQQLAGVRGKKTSWEPGFIGHWWRREAVTEAS</sequence>
<proteinExistence type="predicted"/>
<keyword evidence="3" id="KW-1185">Reference proteome</keyword>
<dbReference type="Proteomes" id="UP000008021">
    <property type="component" value="Chromosome 4"/>
</dbReference>
<evidence type="ECO:0000256" key="1">
    <source>
        <dbReference type="SAM" id="MobiDB-lite"/>
    </source>
</evidence>
<organism evidence="2">
    <name type="scientific">Oryza meridionalis</name>
    <dbReference type="NCBI Taxonomy" id="40149"/>
    <lineage>
        <taxon>Eukaryota</taxon>
        <taxon>Viridiplantae</taxon>
        <taxon>Streptophyta</taxon>
        <taxon>Embryophyta</taxon>
        <taxon>Tracheophyta</taxon>
        <taxon>Spermatophyta</taxon>
        <taxon>Magnoliopsida</taxon>
        <taxon>Liliopsida</taxon>
        <taxon>Poales</taxon>
        <taxon>Poaceae</taxon>
        <taxon>BOP clade</taxon>
        <taxon>Oryzoideae</taxon>
        <taxon>Oryzeae</taxon>
        <taxon>Oryzinae</taxon>
        <taxon>Oryza</taxon>
    </lineage>
</organism>
<accession>A0A0E0DI89</accession>
<dbReference type="HOGENOM" id="CLU_2853575_0_0_1"/>
<evidence type="ECO:0000313" key="2">
    <source>
        <dbReference type="EnsemblPlants" id="OMERI04G20700.1"/>
    </source>
</evidence>